<dbReference type="HAMAP" id="MF_02071">
    <property type="entry name" value="RlpA"/>
    <property type="match status" value="1"/>
</dbReference>
<reference evidence="6 7" key="1">
    <citation type="submission" date="2018-11" db="EMBL/GenBank/DDBJ databases">
        <authorList>
            <person name="Zhou Z."/>
            <person name="Wang G."/>
        </authorList>
    </citation>
    <scope>NUCLEOTIDE SEQUENCE [LARGE SCALE GENOMIC DNA]</scope>
    <source>
        <strain evidence="6 7">KCTC42998</strain>
    </source>
</reference>
<keyword evidence="7" id="KW-1185">Reference proteome</keyword>
<keyword evidence="1 3" id="KW-0456">Lyase</keyword>
<comment type="function">
    <text evidence="3">Lytic transglycosylase with a strong preference for naked glycan strands that lack stem peptides.</text>
</comment>
<evidence type="ECO:0000259" key="5">
    <source>
        <dbReference type="Pfam" id="PF03330"/>
    </source>
</evidence>
<keyword evidence="2 3" id="KW-0961">Cell wall biogenesis/degradation</keyword>
<comment type="caution">
    <text evidence="6">The sequence shown here is derived from an EMBL/GenBank/DDBJ whole genome shotgun (WGS) entry which is preliminary data.</text>
</comment>
<dbReference type="RefSeq" id="WP_124908086.1">
    <property type="nucleotide sequence ID" value="NZ_RQJP01000003.1"/>
</dbReference>
<dbReference type="Gene3D" id="2.40.40.10">
    <property type="entry name" value="RlpA-like domain"/>
    <property type="match status" value="1"/>
</dbReference>
<dbReference type="PANTHER" id="PTHR34183">
    <property type="entry name" value="ENDOLYTIC PEPTIDOGLYCAN TRANSGLYCOSYLASE RLPA"/>
    <property type="match status" value="1"/>
</dbReference>
<sequence>MSIIVTIMLLFGGMKSTEAHSGLIQKGKASFYSKRFHGKKTSSGERYQNEKLTAAHISLPMNTMVEVTNLANNQSVVVRINDRGPHGGKGRIIDLAYAAAKTLGIVKTGIANVAIRVVGHNRKSLDPATAVLFPINNRFEPLLSPIDTI</sequence>
<dbReference type="CDD" id="cd22268">
    <property type="entry name" value="DPBB_RlpA-like"/>
    <property type="match status" value="1"/>
</dbReference>
<evidence type="ECO:0000313" key="7">
    <source>
        <dbReference type="Proteomes" id="UP000274271"/>
    </source>
</evidence>
<evidence type="ECO:0000256" key="3">
    <source>
        <dbReference type="HAMAP-Rule" id="MF_02071"/>
    </source>
</evidence>
<evidence type="ECO:0000256" key="4">
    <source>
        <dbReference type="RuleBase" id="RU003495"/>
    </source>
</evidence>
<dbReference type="EC" id="4.2.2.-" evidence="3"/>
<gene>
    <name evidence="3" type="primary">rlpA</name>
    <name evidence="6" type="ORF">EHT87_18325</name>
</gene>
<name>A0A3P1CMP6_9BACT</name>
<dbReference type="InterPro" id="IPR034718">
    <property type="entry name" value="RlpA"/>
</dbReference>
<dbReference type="SUPFAM" id="SSF50685">
    <property type="entry name" value="Barwin-like endoglucanases"/>
    <property type="match status" value="1"/>
</dbReference>
<protein>
    <recommendedName>
        <fullName evidence="3">Probable endolytic peptidoglycan transglycosylase RlpA</fullName>
        <ecNumber evidence="3">4.2.2.-</ecNumber>
    </recommendedName>
</protein>
<dbReference type="InterPro" id="IPR009009">
    <property type="entry name" value="RlpA-like_DPBB"/>
</dbReference>
<evidence type="ECO:0000313" key="6">
    <source>
        <dbReference type="EMBL" id="RRB14194.1"/>
    </source>
</evidence>
<comment type="similarity">
    <text evidence="3 4">Belongs to the RlpA family.</text>
</comment>
<dbReference type="AlphaFoldDB" id="A0A3P1CMP6"/>
<dbReference type="GO" id="GO:0000270">
    <property type="term" value="P:peptidoglycan metabolic process"/>
    <property type="evidence" value="ECO:0007669"/>
    <property type="project" value="UniProtKB-UniRule"/>
</dbReference>
<evidence type="ECO:0000256" key="2">
    <source>
        <dbReference type="ARBA" id="ARBA00023316"/>
    </source>
</evidence>
<dbReference type="NCBIfam" id="TIGR00413">
    <property type="entry name" value="rlpA"/>
    <property type="match status" value="1"/>
</dbReference>
<dbReference type="GO" id="GO:0071555">
    <property type="term" value="P:cell wall organization"/>
    <property type="evidence" value="ECO:0007669"/>
    <property type="project" value="UniProtKB-KW"/>
</dbReference>
<dbReference type="GO" id="GO:0008932">
    <property type="term" value="F:lytic endotransglycosylase activity"/>
    <property type="evidence" value="ECO:0007669"/>
    <property type="project" value="UniProtKB-UniRule"/>
</dbReference>
<dbReference type="Proteomes" id="UP000274271">
    <property type="component" value="Unassembled WGS sequence"/>
</dbReference>
<accession>A0A3P1CMP6</accession>
<evidence type="ECO:0000256" key="1">
    <source>
        <dbReference type="ARBA" id="ARBA00023239"/>
    </source>
</evidence>
<dbReference type="InterPro" id="IPR036908">
    <property type="entry name" value="RlpA-like_sf"/>
</dbReference>
<dbReference type="OrthoDB" id="9779128at2"/>
<dbReference type="EMBL" id="RQJP01000003">
    <property type="protein sequence ID" value="RRB14194.1"/>
    <property type="molecule type" value="Genomic_DNA"/>
</dbReference>
<feature type="domain" description="RlpA-like protein double-psi beta-barrel" evidence="5">
    <location>
        <begin position="25"/>
        <end position="114"/>
    </location>
</feature>
<dbReference type="InterPro" id="IPR012997">
    <property type="entry name" value="RplA"/>
</dbReference>
<dbReference type="Pfam" id="PF03330">
    <property type="entry name" value="DPBB_1"/>
    <property type="match status" value="1"/>
</dbReference>
<organism evidence="6 7">
    <name type="scientific">Larkinella knui</name>
    <dbReference type="NCBI Taxonomy" id="2025310"/>
    <lineage>
        <taxon>Bacteria</taxon>
        <taxon>Pseudomonadati</taxon>
        <taxon>Bacteroidota</taxon>
        <taxon>Cytophagia</taxon>
        <taxon>Cytophagales</taxon>
        <taxon>Spirosomataceae</taxon>
        <taxon>Larkinella</taxon>
    </lineage>
</organism>
<dbReference type="PANTHER" id="PTHR34183:SF1">
    <property type="entry name" value="ENDOLYTIC PEPTIDOGLYCAN TRANSGLYCOSYLASE RLPA"/>
    <property type="match status" value="1"/>
</dbReference>
<proteinExistence type="inferred from homology"/>